<dbReference type="PRINTS" id="PR01004">
    <property type="entry name" value="FLGFLIJ"/>
</dbReference>
<evidence type="ECO:0000256" key="5">
    <source>
        <dbReference type="ARBA" id="ARBA00022475"/>
    </source>
</evidence>
<keyword evidence="5" id="KW-1003">Cell membrane</keyword>
<dbReference type="InterPro" id="IPR018006">
    <property type="entry name" value="Flag_FliJ_proteobac"/>
</dbReference>
<dbReference type="InterPro" id="IPR053716">
    <property type="entry name" value="Flag_assembly_chemotaxis_eff"/>
</dbReference>
<gene>
    <name evidence="12" type="primary">fliJ</name>
    <name evidence="12" type="ORF">EZI54_00345</name>
</gene>
<evidence type="ECO:0000256" key="10">
    <source>
        <dbReference type="ARBA" id="ARBA00023225"/>
    </source>
</evidence>
<keyword evidence="7" id="KW-1005">Bacterial flagellum biogenesis</keyword>
<dbReference type="EMBL" id="SJDL01000001">
    <property type="protein sequence ID" value="TBW59443.1"/>
    <property type="molecule type" value="Genomic_DNA"/>
</dbReference>
<evidence type="ECO:0000313" key="12">
    <source>
        <dbReference type="EMBL" id="TBW59443.1"/>
    </source>
</evidence>
<keyword evidence="13" id="KW-1185">Reference proteome</keyword>
<evidence type="ECO:0000256" key="1">
    <source>
        <dbReference type="ARBA" id="ARBA00004413"/>
    </source>
</evidence>
<keyword evidence="10" id="KW-1006">Bacterial flagellum protein export</keyword>
<keyword evidence="4" id="KW-0813">Transport</keyword>
<keyword evidence="8" id="KW-0653">Protein transport</keyword>
<evidence type="ECO:0000256" key="7">
    <source>
        <dbReference type="ARBA" id="ARBA00022795"/>
    </source>
</evidence>
<dbReference type="Gene3D" id="1.10.287.1700">
    <property type="match status" value="1"/>
</dbReference>
<comment type="similarity">
    <text evidence="2">Belongs to the FliJ family.</text>
</comment>
<proteinExistence type="inferred from homology"/>
<feature type="region of interest" description="Disordered" evidence="11">
    <location>
        <begin position="120"/>
        <end position="149"/>
    </location>
</feature>
<evidence type="ECO:0000256" key="9">
    <source>
        <dbReference type="ARBA" id="ARBA00023136"/>
    </source>
</evidence>
<evidence type="ECO:0000256" key="11">
    <source>
        <dbReference type="SAM" id="MobiDB-lite"/>
    </source>
</evidence>
<evidence type="ECO:0000313" key="13">
    <source>
        <dbReference type="Proteomes" id="UP000313645"/>
    </source>
</evidence>
<dbReference type="PANTHER" id="PTHR38786:SF1">
    <property type="entry name" value="FLAGELLAR FLIJ PROTEIN"/>
    <property type="match status" value="1"/>
</dbReference>
<organism evidence="12 13">
    <name type="scientific">Marinobacter halodurans</name>
    <dbReference type="NCBI Taxonomy" id="2528979"/>
    <lineage>
        <taxon>Bacteria</taxon>
        <taxon>Pseudomonadati</taxon>
        <taxon>Pseudomonadota</taxon>
        <taxon>Gammaproteobacteria</taxon>
        <taxon>Pseudomonadales</taxon>
        <taxon>Marinobacteraceae</taxon>
        <taxon>Marinobacter</taxon>
    </lineage>
</organism>
<name>A0ABY1ZU81_9GAMM</name>
<dbReference type="NCBIfam" id="TIGR02473">
    <property type="entry name" value="flagell_FliJ"/>
    <property type="match status" value="1"/>
</dbReference>
<reference evidence="12 13" key="1">
    <citation type="submission" date="2019-02" db="EMBL/GenBank/DDBJ databases">
        <title>Marinobacter halodurans sp. nov., a marine bacterium isolated from sea tidal flat.</title>
        <authorList>
            <person name="Yoo Y."/>
            <person name="Lee D.W."/>
            <person name="Kim B.S."/>
            <person name="Kim J.-J."/>
        </authorList>
    </citation>
    <scope>NUCLEOTIDE SEQUENCE [LARGE SCALE GENOMIC DNA]</scope>
    <source>
        <strain evidence="12 13">YJ-S3-2</strain>
    </source>
</reference>
<dbReference type="InterPro" id="IPR052570">
    <property type="entry name" value="FliJ"/>
</dbReference>
<keyword evidence="9" id="KW-0472">Membrane</keyword>
<sequence length="149" mass="17892">MKPRSERLQVVLSLEQRREDQALDVLNQARQQMQQQQRQLDELRRYQADYREQMRRGQQGVVSISKLQGWQAFIAQLDNAIHSQEKQARKAVEAFEKARDAWREAYERRKGMARHIEACRAQEQRHQDLRDQKQADEAANRMHARRRLT</sequence>
<dbReference type="Proteomes" id="UP000313645">
    <property type="component" value="Unassembled WGS sequence"/>
</dbReference>
<protein>
    <recommendedName>
        <fullName evidence="3">Flagellar FliJ protein</fullName>
    </recommendedName>
</protein>
<dbReference type="Pfam" id="PF02050">
    <property type="entry name" value="FliJ"/>
    <property type="match status" value="1"/>
</dbReference>
<dbReference type="InterPro" id="IPR012823">
    <property type="entry name" value="Flagell_FliJ"/>
</dbReference>
<dbReference type="RefSeq" id="WP_131477896.1">
    <property type="nucleotide sequence ID" value="NZ_SJDL01000001.1"/>
</dbReference>
<evidence type="ECO:0000256" key="2">
    <source>
        <dbReference type="ARBA" id="ARBA00010004"/>
    </source>
</evidence>
<dbReference type="PANTHER" id="PTHR38786">
    <property type="entry name" value="FLAGELLAR FLIJ PROTEIN"/>
    <property type="match status" value="1"/>
</dbReference>
<evidence type="ECO:0000256" key="6">
    <source>
        <dbReference type="ARBA" id="ARBA00022500"/>
    </source>
</evidence>
<keyword evidence="6" id="KW-0145">Chemotaxis</keyword>
<keyword evidence="12" id="KW-0966">Cell projection</keyword>
<evidence type="ECO:0000256" key="3">
    <source>
        <dbReference type="ARBA" id="ARBA00020392"/>
    </source>
</evidence>
<keyword evidence="12" id="KW-0282">Flagellum</keyword>
<comment type="subcellular location">
    <subcellularLocation>
        <location evidence="1">Cell membrane</location>
        <topology evidence="1">Peripheral membrane protein</topology>
        <orientation evidence="1">Cytoplasmic side</orientation>
    </subcellularLocation>
</comment>
<keyword evidence="12" id="KW-0969">Cilium</keyword>
<evidence type="ECO:0000256" key="8">
    <source>
        <dbReference type="ARBA" id="ARBA00022927"/>
    </source>
</evidence>
<comment type="caution">
    <text evidence="12">The sequence shown here is derived from an EMBL/GenBank/DDBJ whole genome shotgun (WGS) entry which is preliminary data.</text>
</comment>
<feature type="compositionally biased region" description="Basic and acidic residues" evidence="11">
    <location>
        <begin position="120"/>
        <end position="140"/>
    </location>
</feature>
<accession>A0ABY1ZU81</accession>
<evidence type="ECO:0000256" key="4">
    <source>
        <dbReference type="ARBA" id="ARBA00022448"/>
    </source>
</evidence>